<dbReference type="RefSeq" id="WP_011444308.1">
    <property type="nucleotide sequence ID" value="NC_007794.1"/>
</dbReference>
<organism evidence="1 2">
    <name type="scientific">Novosphingobium aromaticivorans (strain ATCC 700278 / DSM 12444 / CCUG 56034 / CIP 105152 / NBRC 16084 / F199)</name>
    <dbReference type="NCBI Taxonomy" id="279238"/>
    <lineage>
        <taxon>Bacteria</taxon>
        <taxon>Pseudomonadati</taxon>
        <taxon>Pseudomonadota</taxon>
        <taxon>Alphaproteobacteria</taxon>
        <taxon>Sphingomonadales</taxon>
        <taxon>Sphingomonadaceae</taxon>
        <taxon>Novosphingobium</taxon>
    </lineage>
</organism>
<dbReference type="STRING" id="279238.Saro_0647"/>
<accession>Q2GAM9</accession>
<reference evidence="2" key="1">
    <citation type="submission" date="2006-01" db="EMBL/GenBank/DDBJ databases">
        <title>Complete sequence of Novosphingobium aromaticivorans DSM 12444.</title>
        <authorList>
            <consortium name="US DOE Joint Genome Institute"/>
            <person name="Copeland A."/>
            <person name="Lucas S."/>
            <person name="Lapidus A."/>
            <person name="Barry K."/>
            <person name="Detter J.C."/>
            <person name="Glavina T."/>
            <person name="Hammon N."/>
            <person name="Israni S."/>
            <person name="Pitluck S."/>
            <person name="Chain P."/>
            <person name="Malfatti S."/>
            <person name="Shin M."/>
            <person name="Vergez L."/>
            <person name="Schmutz J."/>
            <person name="Larimer F."/>
            <person name="Land M."/>
            <person name="Kyrpides N."/>
            <person name="Ivanova N."/>
            <person name="Fredrickson J."/>
            <person name="Balkwill D."/>
            <person name="Romine M.F."/>
            <person name="Richardson P."/>
        </authorList>
    </citation>
    <scope>NUCLEOTIDE SEQUENCE [LARGE SCALE GENOMIC DNA]</scope>
    <source>
        <strain evidence="2">ATCC 700278 / DSM 12444 / CCUG 56034 / CIP 105152 / NBRC 16084 / F199</strain>
    </source>
</reference>
<sequence>MSSLAPRTSWLAKATTALRDWLVLGPDPKIRDPQNSSRGGNGAGVTVNDQAAMRLSAFWGCVRLISSTIGSLPVPVYTVDQRGVRSVARESALYRVLHDSPNADQTPVDYMECAVISLLLRGNHYARKLMEGGRLVGLEPINPAIVSVRRRSDGRIGYRWTEGGENFDLTEDEVFHVRGFGGGPLGGLSTVEFARESLGVAIAADRAASAIFANGVNPTGIMSTDMPLTAAQQAEAEELIVKKYQGAHRMGVPMVLGHGLKWNSITMKADDAQLLQSRGWSVEEICRWFGVPPFMIGHNEKTTSWGTGIEQMLLGFQKFTLNPYLRRIEQAVRKQLITPIERARGLTAEFNLEGLLRADSAGRASFYDKALKSKWMVINEVRAKENLAPVPWGDEPIVQQQDVPLSDQLDALREAIKNAQDVAGLFQKGNANAA</sequence>
<dbReference type="AlphaFoldDB" id="Q2GAM9"/>
<dbReference type="InterPro" id="IPR006427">
    <property type="entry name" value="Portal_HK97"/>
</dbReference>
<protein>
    <submittedName>
        <fullName evidence="1">Phage portal protein, HK97</fullName>
    </submittedName>
</protein>
<keyword evidence="2" id="KW-1185">Reference proteome</keyword>
<dbReference type="InterPro" id="IPR006944">
    <property type="entry name" value="Phage/GTA_portal"/>
</dbReference>
<dbReference type="NCBIfam" id="TIGR01537">
    <property type="entry name" value="portal_HK97"/>
    <property type="match status" value="1"/>
</dbReference>
<evidence type="ECO:0000313" key="2">
    <source>
        <dbReference type="Proteomes" id="UP000009134"/>
    </source>
</evidence>
<gene>
    <name evidence="1" type="ordered locus">Saro_0647</name>
</gene>
<name>Q2GAM9_NOVAD</name>
<dbReference type="eggNOG" id="COG4695">
    <property type="taxonomic scope" value="Bacteria"/>
</dbReference>
<proteinExistence type="predicted"/>
<dbReference type="KEGG" id="nar:Saro_0647"/>
<evidence type="ECO:0000313" key="1">
    <source>
        <dbReference type="EMBL" id="ABD25094.1"/>
    </source>
</evidence>
<dbReference type="EMBL" id="CP000248">
    <property type="protein sequence ID" value="ABD25094.1"/>
    <property type="molecule type" value="Genomic_DNA"/>
</dbReference>
<dbReference type="HOGENOM" id="CLU_033789_0_0_5"/>
<dbReference type="Proteomes" id="UP000009134">
    <property type="component" value="Chromosome"/>
</dbReference>
<dbReference type="Pfam" id="PF04860">
    <property type="entry name" value="Phage_portal"/>
    <property type="match status" value="1"/>
</dbReference>